<feature type="domain" description="Amidohydrolase-related" evidence="1">
    <location>
        <begin position="61"/>
        <end position="192"/>
    </location>
</feature>
<reference evidence="2" key="1">
    <citation type="submission" date="2013-08" db="EMBL/GenBank/DDBJ databases">
        <authorList>
            <person name="Mendez C."/>
            <person name="Richter M."/>
            <person name="Ferrer M."/>
            <person name="Sanchez J."/>
        </authorList>
    </citation>
    <scope>NUCLEOTIDE SEQUENCE</scope>
</reference>
<dbReference type="PANTHER" id="PTHR43794">
    <property type="entry name" value="AMINOHYDROLASE SSNA-RELATED"/>
    <property type="match status" value="1"/>
</dbReference>
<dbReference type="GO" id="GO:0016787">
    <property type="term" value="F:hydrolase activity"/>
    <property type="evidence" value="ECO:0007669"/>
    <property type="project" value="UniProtKB-KW"/>
</dbReference>
<dbReference type="InterPro" id="IPR032466">
    <property type="entry name" value="Metal_Hydrolase"/>
</dbReference>
<evidence type="ECO:0000313" key="2">
    <source>
        <dbReference type="EMBL" id="EQD38175.1"/>
    </source>
</evidence>
<comment type="caution">
    <text evidence="2">The sequence shown here is derived from an EMBL/GenBank/DDBJ whole genome shotgun (WGS) entry which is preliminary data.</text>
</comment>
<dbReference type="AlphaFoldDB" id="T1A8I9"/>
<dbReference type="InterPro" id="IPR050287">
    <property type="entry name" value="MTA/SAH_deaminase"/>
</dbReference>
<keyword evidence="2" id="KW-0378">Hydrolase</keyword>
<dbReference type="Pfam" id="PF01979">
    <property type="entry name" value="Amidohydro_1"/>
    <property type="match status" value="1"/>
</dbReference>
<accession>T1A8I9</accession>
<dbReference type="EMBL" id="AUZY01010599">
    <property type="protein sequence ID" value="EQD38175.1"/>
    <property type="molecule type" value="Genomic_DNA"/>
</dbReference>
<proteinExistence type="predicted"/>
<evidence type="ECO:0000259" key="1">
    <source>
        <dbReference type="Pfam" id="PF01979"/>
    </source>
</evidence>
<organism evidence="2">
    <name type="scientific">mine drainage metagenome</name>
    <dbReference type="NCBI Taxonomy" id="410659"/>
    <lineage>
        <taxon>unclassified sequences</taxon>
        <taxon>metagenomes</taxon>
        <taxon>ecological metagenomes</taxon>
    </lineage>
</organism>
<feature type="non-terminal residue" evidence="2">
    <location>
        <position position="1"/>
    </location>
</feature>
<name>T1A8I9_9ZZZZ</name>
<dbReference type="InterPro" id="IPR006680">
    <property type="entry name" value="Amidohydro-rel"/>
</dbReference>
<gene>
    <name evidence="2" type="ORF">B1B_15936</name>
</gene>
<dbReference type="PANTHER" id="PTHR43794:SF5">
    <property type="entry name" value="CHLOROHYDROLASE FAMILY PROTEIN"/>
    <property type="match status" value="1"/>
</dbReference>
<dbReference type="Gene3D" id="3.20.20.140">
    <property type="entry name" value="Metal-dependent hydrolases"/>
    <property type="match status" value="1"/>
</dbReference>
<reference evidence="2" key="2">
    <citation type="journal article" date="2014" name="ISME J.">
        <title>Microbial stratification in low pH oxic and suboxic macroscopic growths along an acid mine drainage.</title>
        <authorList>
            <person name="Mendez-Garcia C."/>
            <person name="Mesa V."/>
            <person name="Sprenger R.R."/>
            <person name="Richter M."/>
            <person name="Diez M.S."/>
            <person name="Solano J."/>
            <person name="Bargiela R."/>
            <person name="Golyshina O.V."/>
            <person name="Manteca A."/>
            <person name="Ramos J.L."/>
            <person name="Gallego J.R."/>
            <person name="Llorente I."/>
            <person name="Martins Dos Santos V.A."/>
            <person name="Jensen O.N."/>
            <person name="Pelaez A.I."/>
            <person name="Sanchez J."/>
            <person name="Ferrer M."/>
        </authorList>
    </citation>
    <scope>NUCLEOTIDE SEQUENCE</scope>
</reference>
<protein>
    <submittedName>
        <fullName evidence="2">Chlorohydrolase family protein</fullName>
    </submittedName>
</protein>
<sequence length="232" mass="26093">STFIDFREGGYGGTTLLRNIKPEPKPIILGRPLSSSDGTIGIADGAGMSAILDHDVSFLMDISKECRRAGKTFAMHLSERIREDIDAALDLKPDLLVHCLECSDKDLDRIASAGIPVAITPRSNVFFGRKKDYSRFLRHGIPLLLGTDNVMTVEPDMFREMGFIYTWQRSIGRFSPDSIISMATENPWKFINGRGLGTESFQYLFFKGLRLSSYELVSRAHMFRFSFARLIP</sequence>
<dbReference type="SUPFAM" id="SSF51556">
    <property type="entry name" value="Metallo-dependent hydrolases"/>
    <property type="match status" value="1"/>
</dbReference>